<sequence>MVDPLIPLILNKSVEIILGLLLEKFWAWVLKDKNFQRLKRSLKMQVLLLYLDWILVKTPLKYLPESAQENNSETSG</sequence>
<proteinExistence type="predicted"/>
<comment type="caution">
    <text evidence="1">The sequence shown here is derived from an EMBL/GenBank/DDBJ whole genome shotgun (WGS) entry which is preliminary data.</text>
</comment>
<organism evidence="1 2">
    <name type="scientific">Mojavia pulchra JT2-VF2</name>
    <dbReference type="NCBI Taxonomy" id="287848"/>
    <lineage>
        <taxon>Bacteria</taxon>
        <taxon>Bacillati</taxon>
        <taxon>Cyanobacteriota</taxon>
        <taxon>Cyanophyceae</taxon>
        <taxon>Nostocales</taxon>
        <taxon>Nostocaceae</taxon>
    </lineage>
</organism>
<dbReference type="EMBL" id="JAHHHN010000001">
    <property type="protein sequence ID" value="MBW4559576.1"/>
    <property type="molecule type" value="Genomic_DNA"/>
</dbReference>
<evidence type="ECO:0000313" key="2">
    <source>
        <dbReference type="Proteomes" id="UP000715781"/>
    </source>
</evidence>
<evidence type="ECO:0000313" key="1">
    <source>
        <dbReference type="EMBL" id="MBW4559576.1"/>
    </source>
</evidence>
<accession>A0A951UE31</accession>
<reference evidence="1" key="1">
    <citation type="submission" date="2021-05" db="EMBL/GenBank/DDBJ databases">
        <authorList>
            <person name="Pietrasiak N."/>
            <person name="Ward R."/>
            <person name="Stajich J.E."/>
            <person name="Kurbessoian T."/>
        </authorList>
    </citation>
    <scope>NUCLEOTIDE SEQUENCE</scope>
    <source>
        <strain evidence="1">JT2-VF2</strain>
    </source>
</reference>
<dbReference type="AlphaFoldDB" id="A0A951UE31"/>
<protein>
    <submittedName>
        <fullName evidence="1">Uncharacterized protein</fullName>
    </submittedName>
</protein>
<dbReference type="Proteomes" id="UP000715781">
    <property type="component" value="Unassembled WGS sequence"/>
</dbReference>
<gene>
    <name evidence="1" type="ORF">KME32_00195</name>
</gene>
<name>A0A951UE31_9NOST</name>
<reference evidence="1" key="2">
    <citation type="journal article" date="2022" name="Microbiol. Resour. Announc.">
        <title>Metagenome Sequencing to Explore Phylogenomics of Terrestrial Cyanobacteria.</title>
        <authorList>
            <person name="Ward R.D."/>
            <person name="Stajich J.E."/>
            <person name="Johansen J.R."/>
            <person name="Huntemann M."/>
            <person name="Clum A."/>
            <person name="Foster B."/>
            <person name="Foster B."/>
            <person name="Roux S."/>
            <person name="Palaniappan K."/>
            <person name="Varghese N."/>
            <person name="Mukherjee S."/>
            <person name="Reddy T.B.K."/>
            <person name="Daum C."/>
            <person name="Copeland A."/>
            <person name="Chen I.A."/>
            <person name="Ivanova N.N."/>
            <person name="Kyrpides N.C."/>
            <person name="Shapiro N."/>
            <person name="Eloe-Fadrosh E.A."/>
            <person name="Pietrasiak N."/>
        </authorList>
    </citation>
    <scope>NUCLEOTIDE SEQUENCE</scope>
    <source>
        <strain evidence="1">JT2-VF2</strain>
    </source>
</reference>